<gene>
    <name evidence="2" type="ORF">C7B47_03335</name>
</gene>
<organism evidence="2 3">
    <name type="scientific">Sulfobacillus thermosulfidooxidans</name>
    <dbReference type="NCBI Taxonomy" id="28034"/>
    <lineage>
        <taxon>Bacteria</taxon>
        <taxon>Bacillati</taxon>
        <taxon>Bacillota</taxon>
        <taxon>Clostridia</taxon>
        <taxon>Eubacteriales</taxon>
        <taxon>Clostridiales Family XVII. Incertae Sedis</taxon>
        <taxon>Sulfobacillus</taxon>
    </lineage>
</organism>
<protein>
    <submittedName>
        <fullName evidence="2">Uncharacterized protein</fullName>
    </submittedName>
</protein>
<dbReference type="RefSeq" id="WP_020375603.1">
    <property type="nucleotide sequence ID" value="NZ_MDZD01000003.1"/>
</dbReference>
<feature type="region of interest" description="Disordered" evidence="1">
    <location>
        <begin position="1"/>
        <end position="28"/>
    </location>
</feature>
<dbReference type="EMBL" id="PXYX01000004">
    <property type="protein sequence ID" value="PSR28997.1"/>
    <property type="molecule type" value="Genomic_DNA"/>
</dbReference>
<evidence type="ECO:0000313" key="2">
    <source>
        <dbReference type="EMBL" id="PSR28997.1"/>
    </source>
</evidence>
<dbReference type="Proteomes" id="UP000242705">
    <property type="component" value="Unassembled WGS sequence"/>
</dbReference>
<reference evidence="2 3" key="1">
    <citation type="journal article" date="2014" name="BMC Genomics">
        <title>Comparison of environmental and isolate Sulfobacillus genomes reveals diverse carbon, sulfur, nitrogen, and hydrogen metabolisms.</title>
        <authorList>
            <person name="Justice N.B."/>
            <person name="Norman A."/>
            <person name="Brown C.T."/>
            <person name="Singh A."/>
            <person name="Thomas B.C."/>
            <person name="Banfield J.F."/>
        </authorList>
    </citation>
    <scope>NUCLEOTIDE SEQUENCE [LARGE SCALE GENOMIC DNA]</scope>
    <source>
        <strain evidence="2">AMDSBA5</strain>
    </source>
</reference>
<feature type="compositionally biased region" description="Basic and acidic residues" evidence="1">
    <location>
        <begin position="19"/>
        <end position="28"/>
    </location>
</feature>
<sequence length="86" mass="10094">MALRVDKSQGSQWLSVPVPDDKQPRKQHRVQIDREVLNLIMQEDPRPPELILDLIARRAVKRMPVPNSEEGDRLITRHNLELVWPK</sequence>
<evidence type="ECO:0000313" key="3">
    <source>
        <dbReference type="Proteomes" id="UP000242705"/>
    </source>
</evidence>
<evidence type="ECO:0000256" key="1">
    <source>
        <dbReference type="SAM" id="MobiDB-lite"/>
    </source>
</evidence>
<comment type="caution">
    <text evidence="2">The sequence shown here is derived from an EMBL/GenBank/DDBJ whole genome shotgun (WGS) entry which is preliminary data.</text>
</comment>
<name>A0A1R0IWE2_SULTH</name>
<dbReference type="AlphaFoldDB" id="A0A1R0IWE2"/>
<proteinExistence type="predicted"/>
<accession>A0A1R0IWE2</accession>